<dbReference type="PhylomeDB" id="A0A0K6SAH9"/>
<organism evidence="1">
    <name type="scientific">Chromera velia CCMP2878</name>
    <dbReference type="NCBI Taxonomy" id="1169474"/>
    <lineage>
        <taxon>Eukaryota</taxon>
        <taxon>Sar</taxon>
        <taxon>Alveolata</taxon>
        <taxon>Colpodellida</taxon>
        <taxon>Chromeraceae</taxon>
        <taxon>Chromera</taxon>
    </lineage>
</organism>
<evidence type="ECO:0000313" key="1">
    <source>
        <dbReference type="EMBL" id="CUC10628.1"/>
    </source>
</evidence>
<dbReference type="EMBL" id="CDMZ01004815">
    <property type="protein sequence ID" value="CUC10628.1"/>
    <property type="molecule type" value="Genomic_DNA"/>
</dbReference>
<accession>A0A0K6SAH9</accession>
<gene>
    <name evidence="1" type="ORF">Cvel_1708.t2</name>
</gene>
<dbReference type="InterPro" id="IPR032675">
    <property type="entry name" value="LRR_dom_sf"/>
</dbReference>
<dbReference type="AlphaFoldDB" id="A0A0K6SAH9"/>
<protein>
    <submittedName>
        <fullName evidence="1">Uncharacterized protein</fullName>
    </submittedName>
</protein>
<dbReference type="SUPFAM" id="SSF52047">
    <property type="entry name" value="RNI-like"/>
    <property type="match status" value="1"/>
</dbReference>
<dbReference type="Gene3D" id="3.80.10.10">
    <property type="entry name" value="Ribonuclease Inhibitor"/>
    <property type="match status" value="2"/>
</dbReference>
<dbReference type="VEuPathDB" id="CryptoDB:Cvel_1708"/>
<reference evidence="1" key="1">
    <citation type="submission" date="2014-11" db="EMBL/GenBank/DDBJ databases">
        <title>Molecular phylogeny of cliff fern family Woodsiaceae with morphological implications.</title>
        <authorList>
            <person name="Shao Y.-Z."/>
            <person name="Wei R."/>
            <person name="Zhang X.-C."/>
        </authorList>
    </citation>
    <scope>NUCLEOTIDE SEQUENCE</scope>
</reference>
<proteinExistence type="predicted"/>
<name>A0A0K6SAH9_9ALVE</name>
<sequence>MDEEGMRWLAQAVPLLLRLRVLNLKDNFIHSRPVFADLFSAHFSFLEELKLGGSGSSSVPAIHEALADGRLLAVRKLNFYDEHNPEIDSEEVVALFNALAFVKILHVSDLDAPCRRAFAAAMDSGHLSHLEEVTLDANIEAESEGLGVLMRSIASGRVSSLRTLKCGTISWEELQEEVGEMLKALAEGLREGRMGSLEQLSLEFDLRASGAFVPPGPLSEFGAALGVGGVSLCKLWLTWTESSDEGVGALAEGLGSGALVSLEDILLHCGAEGPGCRALGEVLGTGKVPSLRTLWLENENASSFLALVAEGLNVGSPPPSGGRLALSERLGNRQSCRCSDSSGQNSGSPADLCYGRGRKFNQCGSSPRSRDSIGPWGGRIRGICGWSAGF</sequence>